<comment type="caution">
    <text evidence="1">The sequence shown here is derived from an EMBL/GenBank/DDBJ whole genome shotgun (WGS) entry which is preliminary data.</text>
</comment>
<dbReference type="EMBL" id="JANIGO010000001">
    <property type="protein sequence ID" value="MCQ8894899.1"/>
    <property type="molecule type" value="Genomic_DNA"/>
</dbReference>
<dbReference type="Proteomes" id="UP001204142">
    <property type="component" value="Unassembled WGS sequence"/>
</dbReference>
<gene>
    <name evidence="1" type="ORF">NQT62_00410</name>
</gene>
<keyword evidence="2" id="KW-1185">Reference proteome</keyword>
<evidence type="ECO:0000313" key="2">
    <source>
        <dbReference type="Proteomes" id="UP001204142"/>
    </source>
</evidence>
<dbReference type="RefSeq" id="WP_256762547.1">
    <property type="nucleotide sequence ID" value="NZ_JANIGO010000001.1"/>
</dbReference>
<sequence length="264" mass="28661">MTSFNSVSISTGVAKFVAKYPVTERKPNDAPLAGYFNYIHLIDALKTLSSDTVDVSKFQNMVIDQFHQQGILSAKMKLITPFSSDSVASSGRGQSGMLKLHFNLDDVSIQHSTFGPDGIAKGDGNSVEPLNLSIRLNIDGSVNDSQRADIEALLGSDSAVSASLRACIRDALANQQPLEIAIERAKLLLGPHLEEAIGSGFDLKIKLKRDQLFDGIKVVIGRSDFRQENRPLSNSEDIVTWGGADLTQLRSYSKLPSHIGSFNL</sequence>
<organism evidence="1 2">
    <name type="scientific">Limnobacter humi</name>
    <dbReference type="NCBI Taxonomy" id="1778671"/>
    <lineage>
        <taxon>Bacteria</taxon>
        <taxon>Pseudomonadati</taxon>
        <taxon>Pseudomonadota</taxon>
        <taxon>Betaproteobacteria</taxon>
        <taxon>Burkholderiales</taxon>
        <taxon>Burkholderiaceae</taxon>
        <taxon>Limnobacter</taxon>
    </lineage>
</organism>
<accession>A0ABT1WC02</accession>
<protein>
    <submittedName>
        <fullName evidence="1">Uncharacterized protein</fullName>
    </submittedName>
</protein>
<proteinExistence type="predicted"/>
<reference evidence="1 2" key="1">
    <citation type="submission" date="2022-07" db="EMBL/GenBank/DDBJ databases">
        <authorList>
            <person name="Xamxidin M."/>
            <person name="Wu M."/>
        </authorList>
    </citation>
    <scope>NUCLEOTIDE SEQUENCE [LARGE SCALE GENOMIC DNA]</scope>
    <source>
        <strain evidence="1 2">NBRC 111650</strain>
    </source>
</reference>
<evidence type="ECO:0000313" key="1">
    <source>
        <dbReference type="EMBL" id="MCQ8894899.1"/>
    </source>
</evidence>
<name>A0ABT1WC02_9BURK</name>